<dbReference type="EMBL" id="CP000507">
    <property type="protein sequence ID" value="ABM00231.1"/>
    <property type="molecule type" value="Genomic_DNA"/>
</dbReference>
<dbReference type="Gene3D" id="3.40.50.1820">
    <property type="entry name" value="alpha/beta hydrolase"/>
    <property type="match status" value="1"/>
</dbReference>
<dbReference type="GO" id="GO:0004252">
    <property type="term" value="F:serine-type endopeptidase activity"/>
    <property type="evidence" value="ECO:0007669"/>
    <property type="project" value="TreeGrafter"/>
</dbReference>
<evidence type="ECO:0000259" key="3">
    <source>
        <dbReference type="Pfam" id="PF00326"/>
    </source>
</evidence>
<dbReference type="SUPFAM" id="SSF53474">
    <property type="entry name" value="alpha/beta-Hydrolases"/>
    <property type="match status" value="1"/>
</dbReference>
<dbReference type="eggNOG" id="COG1506">
    <property type="taxonomic scope" value="Bacteria"/>
</dbReference>
<accession>A1S774</accession>
<reference evidence="4 5" key="1">
    <citation type="submission" date="2006-12" db="EMBL/GenBank/DDBJ databases">
        <title>Complete sequence of Shewanella amazonensis SB2B.</title>
        <authorList>
            <consortium name="US DOE Joint Genome Institute"/>
            <person name="Copeland A."/>
            <person name="Lucas S."/>
            <person name="Lapidus A."/>
            <person name="Barry K."/>
            <person name="Detter J.C."/>
            <person name="Glavina del Rio T."/>
            <person name="Hammon N."/>
            <person name="Israni S."/>
            <person name="Dalin E."/>
            <person name="Tice H."/>
            <person name="Pitluck S."/>
            <person name="Munk A.C."/>
            <person name="Brettin T."/>
            <person name="Bruce D."/>
            <person name="Han C."/>
            <person name="Tapia R."/>
            <person name="Gilna P."/>
            <person name="Schmutz J."/>
            <person name="Larimer F."/>
            <person name="Land M."/>
            <person name="Hauser L."/>
            <person name="Kyrpides N."/>
            <person name="Mikhailova N."/>
            <person name="Fredrickson J."/>
            <person name="Richardson P."/>
        </authorList>
    </citation>
    <scope>NUCLEOTIDE SEQUENCE [LARGE SCALE GENOMIC DNA]</scope>
    <source>
        <strain evidence="5">ATCC BAA-1098 / SB2B</strain>
    </source>
</reference>
<evidence type="ECO:0000313" key="5">
    <source>
        <dbReference type="Proteomes" id="UP000009175"/>
    </source>
</evidence>
<dbReference type="InterPro" id="IPR029058">
    <property type="entry name" value="AB_hydrolase_fold"/>
</dbReference>
<keyword evidence="1" id="KW-0378">Hydrolase</keyword>
<dbReference type="PANTHER" id="PTHR42776:SF27">
    <property type="entry name" value="DIPEPTIDYL PEPTIDASE FAMILY MEMBER 6"/>
    <property type="match status" value="1"/>
</dbReference>
<feature type="domain" description="Peptidase S9 prolyl oligopeptidase catalytic" evidence="3">
    <location>
        <begin position="436"/>
        <end position="634"/>
    </location>
</feature>
<dbReference type="MEROPS" id="S09.A77"/>
<feature type="signal peptide" evidence="2">
    <location>
        <begin position="1"/>
        <end position="21"/>
    </location>
</feature>
<dbReference type="InterPro" id="IPR001375">
    <property type="entry name" value="Peptidase_S9_cat"/>
</dbReference>
<evidence type="ECO:0000256" key="1">
    <source>
        <dbReference type="ARBA" id="ARBA00022801"/>
    </source>
</evidence>
<feature type="chain" id="PRO_5002637233" evidence="2">
    <location>
        <begin position="22"/>
        <end position="636"/>
    </location>
</feature>
<dbReference type="Pfam" id="PF00326">
    <property type="entry name" value="Peptidase_S9"/>
    <property type="match status" value="1"/>
</dbReference>
<dbReference type="AlphaFoldDB" id="A1S774"/>
<dbReference type="ESTHER" id="sheam-a1s774">
    <property type="family name" value="Prolyl_oligopeptidase_S9"/>
</dbReference>
<proteinExistence type="predicted"/>
<sequence length="636" mass="70592">MKKFLLSLTAVTCMASQPLYAEPVTAQSQAVSTIEAFSTAPLIRSVAVSSDGTKVAIIRATSKEGDYVIEIRDTSKLDAQPIVLGANRMMVSGVVWLNNDKIGVMFRQILKDGARRYWVNRFAITDADGKGDWLIPFQNNPRAGFSILNTLPDNKDEILVETDLNNNYKPDVVRFNVNNGRTVSVLRGSDKISGGYISDADGDVRAATGWNLSDNAIDLYARAKGDSDWKLVKQISPKSRESYSFIGFSKENPDEIYVNANQGQDKTGIYLYNIKTGQYSERLFGLENVDADGVIQKKDGSLVGFGYSAKWPQRYLTDANEQAIYDGLDKLFEGKFVSIISRSNDDSVMVVSASSDKDPGTYYLVLNKSKIETIGSKLPFVDQEKLGSVKYISYKARDGRKVYAYVTLPKGKGPFPAVVLPHGGPWVRDTIVFDDWAQLLASNGYVVIQPNYRGSTGYGIEHWTAGDNNWGLKMQDDLDDAAMYLVEKGLATKDKLAMFGWSYGGYAAFAASMRDNNIYQCTVAGAGVSDLSKINATLNENRFLSRLQRPTITGVSPLSQVEKVNVPILVVHGDIDGRVPVAHSREFVEKLKDLKKDHKYVELVDADHFSDTLFYEHKMAFYSELIDWLDNKCGLK</sequence>
<evidence type="ECO:0000256" key="2">
    <source>
        <dbReference type="SAM" id="SignalP"/>
    </source>
</evidence>
<dbReference type="PANTHER" id="PTHR42776">
    <property type="entry name" value="SERINE PEPTIDASE S9 FAMILY MEMBER"/>
    <property type="match status" value="1"/>
</dbReference>
<keyword evidence="5" id="KW-1185">Reference proteome</keyword>
<dbReference type="KEGG" id="saz:Sama_2025"/>
<dbReference type="RefSeq" id="WP_011760138.1">
    <property type="nucleotide sequence ID" value="NC_008700.1"/>
</dbReference>
<keyword evidence="2" id="KW-0732">Signal</keyword>
<gene>
    <name evidence="4" type="ordered locus">Sama_2025</name>
</gene>
<dbReference type="HOGENOM" id="CLU_008615_3_1_6"/>
<organism evidence="4 5">
    <name type="scientific">Shewanella amazonensis (strain ATCC BAA-1098 / SB2B)</name>
    <dbReference type="NCBI Taxonomy" id="326297"/>
    <lineage>
        <taxon>Bacteria</taxon>
        <taxon>Pseudomonadati</taxon>
        <taxon>Pseudomonadota</taxon>
        <taxon>Gammaproteobacteria</taxon>
        <taxon>Alteromonadales</taxon>
        <taxon>Shewanellaceae</taxon>
        <taxon>Shewanella</taxon>
    </lineage>
</organism>
<protein>
    <submittedName>
        <fullName evidence="4">Prolyl oligopeptidase family protein</fullName>
    </submittedName>
</protein>
<dbReference type="Proteomes" id="UP000009175">
    <property type="component" value="Chromosome"/>
</dbReference>
<dbReference type="GO" id="GO:0006508">
    <property type="term" value="P:proteolysis"/>
    <property type="evidence" value="ECO:0007669"/>
    <property type="project" value="InterPro"/>
</dbReference>
<dbReference type="STRING" id="326297.Sama_2025"/>
<evidence type="ECO:0000313" key="4">
    <source>
        <dbReference type="EMBL" id="ABM00231.1"/>
    </source>
</evidence>
<name>A1S774_SHEAM</name>
<dbReference type="SUPFAM" id="SSF82171">
    <property type="entry name" value="DPP6 N-terminal domain-like"/>
    <property type="match status" value="1"/>
</dbReference>